<sequence length="230" mass="25653">MSDGALPYFPISESTLITDRARNPWHLRKEPIMANRRENKKTAAYKQQMLFIPAAALLVGIKRAILAAEATSRYFNADAMKNRREAELYAYEFTNAVDSVRAWAGCAEDMNRKAVKLDRHIMLLGHLLRNTAPLINMHTTVAQRCELLNVALAERPALDESDGVLEISITHGLEDSMLRGQPSFMGGPLFRALQLAALYPQASFPVEGVTLDECLDKLAELVADAERKIN</sequence>
<proteinExistence type="predicted"/>
<gene>
    <name evidence="1" type="ORF">HNQ50_000306</name>
</gene>
<dbReference type="Proteomes" id="UP000543030">
    <property type="component" value="Unassembled WGS sequence"/>
</dbReference>
<dbReference type="EMBL" id="JACHHN010000001">
    <property type="protein sequence ID" value="MBB5189596.1"/>
    <property type="molecule type" value="Genomic_DNA"/>
</dbReference>
<organism evidence="1 2">
    <name type="scientific">Silvimonas terrae</name>
    <dbReference type="NCBI Taxonomy" id="300266"/>
    <lineage>
        <taxon>Bacteria</taxon>
        <taxon>Pseudomonadati</taxon>
        <taxon>Pseudomonadota</taxon>
        <taxon>Betaproteobacteria</taxon>
        <taxon>Neisseriales</taxon>
        <taxon>Chitinibacteraceae</taxon>
        <taxon>Silvimonas</taxon>
    </lineage>
</organism>
<evidence type="ECO:0000313" key="2">
    <source>
        <dbReference type="Proteomes" id="UP000543030"/>
    </source>
</evidence>
<comment type="caution">
    <text evidence="1">The sequence shown here is derived from an EMBL/GenBank/DDBJ whole genome shotgun (WGS) entry which is preliminary data.</text>
</comment>
<dbReference type="RefSeq" id="WP_184096840.1">
    <property type="nucleotide sequence ID" value="NZ_JACHHN010000001.1"/>
</dbReference>
<protein>
    <submittedName>
        <fullName evidence="1">Uncharacterized protein</fullName>
    </submittedName>
</protein>
<reference evidence="1 2" key="1">
    <citation type="submission" date="2020-08" db="EMBL/GenBank/DDBJ databases">
        <title>Genomic Encyclopedia of Type Strains, Phase IV (KMG-IV): sequencing the most valuable type-strain genomes for metagenomic binning, comparative biology and taxonomic classification.</title>
        <authorList>
            <person name="Goeker M."/>
        </authorList>
    </citation>
    <scope>NUCLEOTIDE SEQUENCE [LARGE SCALE GENOMIC DNA]</scope>
    <source>
        <strain evidence="1 2">DSM 18233</strain>
    </source>
</reference>
<dbReference type="AlphaFoldDB" id="A0A840RAW7"/>
<accession>A0A840RAW7</accession>
<keyword evidence="2" id="KW-1185">Reference proteome</keyword>
<name>A0A840RAW7_9NEIS</name>
<evidence type="ECO:0000313" key="1">
    <source>
        <dbReference type="EMBL" id="MBB5189596.1"/>
    </source>
</evidence>